<evidence type="ECO:0000313" key="1">
    <source>
        <dbReference type="EnsemblPlants" id="TuG1812G0100003930.01.T02.cds250994"/>
    </source>
</evidence>
<sequence length="165" mass="18947">MVWLLGMVDEVIQAIIMGPNKIFKFNESDVEKVFRMPAVGTDVMDKTLVRSETVFAYLRARLGIENKEIRSLKSIQSTLSRDYKGKMSQAEVAAFKTTYIVFMMTHVFAPTVKNDYFYTDYWSALVDPDSLDKFNWGRYIVEVLCAAAGKMKQDIRRKTTVSNIT</sequence>
<dbReference type="EnsemblPlants" id="TuG1812G0100003930.01.T01">
    <property type="protein sequence ID" value="TuG1812G0100003930.01.T01.cds250994"/>
    <property type="gene ID" value="TuG1812G0100003930.01"/>
</dbReference>
<reference evidence="2" key="1">
    <citation type="journal article" date="2013" name="Nature">
        <title>Draft genome of the wheat A-genome progenitor Triticum urartu.</title>
        <authorList>
            <person name="Ling H.Q."/>
            <person name="Zhao S."/>
            <person name="Liu D."/>
            <person name="Wang J."/>
            <person name="Sun H."/>
            <person name="Zhang C."/>
            <person name="Fan H."/>
            <person name="Li D."/>
            <person name="Dong L."/>
            <person name="Tao Y."/>
            <person name="Gao C."/>
            <person name="Wu H."/>
            <person name="Li Y."/>
            <person name="Cui Y."/>
            <person name="Guo X."/>
            <person name="Zheng S."/>
            <person name="Wang B."/>
            <person name="Yu K."/>
            <person name="Liang Q."/>
            <person name="Yang W."/>
            <person name="Lou X."/>
            <person name="Chen J."/>
            <person name="Feng M."/>
            <person name="Jian J."/>
            <person name="Zhang X."/>
            <person name="Luo G."/>
            <person name="Jiang Y."/>
            <person name="Liu J."/>
            <person name="Wang Z."/>
            <person name="Sha Y."/>
            <person name="Zhang B."/>
            <person name="Wu H."/>
            <person name="Tang D."/>
            <person name="Shen Q."/>
            <person name="Xue P."/>
            <person name="Zou S."/>
            <person name="Wang X."/>
            <person name="Liu X."/>
            <person name="Wang F."/>
            <person name="Yang Y."/>
            <person name="An X."/>
            <person name="Dong Z."/>
            <person name="Zhang K."/>
            <person name="Zhang X."/>
            <person name="Luo M.C."/>
            <person name="Dvorak J."/>
            <person name="Tong Y."/>
            <person name="Wang J."/>
            <person name="Yang H."/>
            <person name="Li Z."/>
            <person name="Wang D."/>
            <person name="Zhang A."/>
            <person name="Wang J."/>
        </authorList>
    </citation>
    <scope>NUCLEOTIDE SEQUENCE</scope>
    <source>
        <strain evidence="2">cv. G1812</strain>
    </source>
</reference>
<dbReference type="EnsemblPlants" id="TuG1812G0100003930.01.T02">
    <property type="protein sequence ID" value="TuG1812G0100003930.01.T02.cds250994"/>
    <property type="gene ID" value="TuG1812G0100003930.01"/>
</dbReference>
<evidence type="ECO:0000313" key="2">
    <source>
        <dbReference type="Proteomes" id="UP000015106"/>
    </source>
</evidence>
<accession>A0A8R7K382</accession>
<reference evidence="1" key="3">
    <citation type="submission" date="2022-06" db="UniProtKB">
        <authorList>
            <consortium name="EnsemblPlants"/>
        </authorList>
    </citation>
    <scope>IDENTIFICATION</scope>
</reference>
<protein>
    <recommendedName>
        <fullName evidence="3">Aminotransferase-like plant mobile domain-containing protein</fullName>
    </recommendedName>
</protein>
<dbReference type="Gramene" id="TuG1812G0100003930.01.T02">
    <property type="protein sequence ID" value="TuG1812G0100003930.01.T02.cds250994"/>
    <property type="gene ID" value="TuG1812G0100003930.01"/>
</dbReference>
<dbReference type="Proteomes" id="UP000015106">
    <property type="component" value="Chromosome 1"/>
</dbReference>
<dbReference type="AlphaFoldDB" id="A0A8R7K382"/>
<organism evidence="1 2">
    <name type="scientific">Triticum urartu</name>
    <name type="common">Red wild einkorn</name>
    <name type="synonym">Crithodium urartu</name>
    <dbReference type="NCBI Taxonomy" id="4572"/>
    <lineage>
        <taxon>Eukaryota</taxon>
        <taxon>Viridiplantae</taxon>
        <taxon>Streptophyta</taxon>
        <taxon>Embryophyta</taxon>
        <taxon>Tracheophyta</taxon>
        <taxon>Spermatophyta</taxon>
        <taxon>Magnoliopsida</taxon>
        <taxon>Liliopsida</taxon>
        <taxon>Poales</taxon>
        <taxon>Poaceae</taxon>
        <taxon>BOP clade</taxon>
        <taxon>Pooideae</taxon>
        <taxon>Triticodae</taxon>
        <taxon>Triticeae</taxon>
        <taxon>Triticinae</taxon>
        <taxon>Triticum</taxon>
    </lineage>
</organism>
<dbReference type="Gramene" id="TuG1812G0100003930.01.T01">
    <property type="protein sequence ID" value="TuG1812G0100003930.01.T01.cds250994"/>
    <property type="gene ID" value="TuG1812G0100003930.01"/>
</dbReference>
<evidence type="ECO:0008006" key="3">
    <source>
        <dbReference type="Google" id="ProtNLM"/>
    </source>
</evidence>
<name>A0A8R7K382_TRIUA</name>
<keyword evidence="2" id="KW-1185">Reference proteome</keyword>
<reference evidence="1" key="2">
    <citation type="submission" date="2018-03" db="EMBL/GenBank/DDBJ databases">
        <title>The Triticum urartu genome reveals the dynamic nature of wheat genome evolution.</title>
        <authorList>
            <person name="Ling H."/>
            <person name="Ma B."/>
            <person name="Shi X."/>
            <person name="Liu H."/>
            <person name="Dong L."/>
            <person name="Sun H."/>
            <person name="Cao Y."/>
            <person name="Gao Q."/>
            <person name="Zheng S."/>
            <person name="Li Y."/>
            <person name="Yu Y."/>
            <person name="Du H."/>
            <person name="Qi M."/>
            <person name="Li Y."/>
            <person name="Yu H."/>
            <person name="Cui Y."/>
            <person name="Wang N."/>
            <person name="Chen C."/>
            <person name="Wu H."/>
            <person name="Zhao Y."/>
            <person name="Zhang J."/>
            <person name="Li Y."/>
            <person name="Zhou W."/>
            <person name="Zhang B."/>
            <person name="Hu W."/>
            <person name="Eijk M."/>
            <person name="Tang J."/>
            <person name="Witsenboer H."/>
            <person name="Zhao S."/>
            <person name="Li Z."/>
            <person name="Zhang A."/>
            <person name="Wang D."/>
            <person name="Liang C."/>
        </authorList>
    </citation>
    <scope>NUCLEOTIDE SEQUENCE [LARGE SCALE GENOMIC DNA]</scope>
    <source>
        <strain evidence="1">cv. G1812</strain>
    </source>
</reference>
<proteinExistence type="predicted"/>